<name>A0AB73T3C5_9FIRM</name>
<dbReference type="InterPro" id="IPR011701">
    <property type="entry name" value="MFS"/>
</dbReference>
<dbReference type="GO" id="GO:0005886">
    <property type="term" value="C:plasma membrane"/>
    <property type="evidence" value="ECO:0007669"/>
    <property type="project" value="UniProtKB-SubCell"/>
</dbReference>
<dbReference type="Gene3D" id="1.20.1250.20">
    <property type="entry name" value="MFS general substrate transporter like domains"/>
    <property type="match status" value="1"/>
</dbReference>
<feature type="transmembrane region" description="Helical" evidence="7">
    <location>
        <begin position="47"/>
        <end position="67"/>
    </location>
</feature>
<evidence type="ECO:0000256" key="5">
    <source>
        <dbReference type="ARBA" id="ARBA00022989"/>
    </source>
</evidence>
<proteinExistence type="predicted"/>
<dbReference type="RefSeq" id="WP_109627151.1">
    <property type="nucleotide sequence ID" value="NZ_JANKBI010000007.1"/>
</dbReference>
<keyword evidence="2" id="KW-0813">Transport</keyword>
<evidence type="ECO:0000256" key="2">
    <source>
        <dbReference type="ARBA" id="ARBA00022448"/>
    </source>
</evidence>
<evidence type="ECO:0000313" key="9">
    <source>
        <dbReference type="EMBL" id="PWJ75145.1"/>
    </source>
</evidence>
<gene>
    <name evidence="9" type="ORF">C7383_107152</name>
</gene>
<keyword evidence="4 7" id="KW-0812">Transmembrane</keyword>
<comment type="caution">
    <text evidence="9">The sequence shown here is derived from an EMBL/GenBank/DDBJ whole genome shotgun (WGS) entry which is preliminary data.</text>
</comment>
<keyword evidence="10" id="KW-1185">Reference proteome</keyword>
<evidence type="ECO:0000256" key="7">
    <source>
        <dbReference type="SAM" id="Phobius"/>
    </source>
</evidence>
<dbReference type="AlphaFoldDB" id="A0AB73T3C5"/>
<dbReference type="PROSITE" id="PS50850">
    <property type="entry name" value="MFS"/>
    <property type="match status" value="1"/>
</dbReference>
<keyword evidence="5 7" id="KW-1133">Transmembrane helix</keyword>
<dbReference type="PANTHER" id="PTHR43266">
    <property type="entry name" value="MACROLIDE-EFFLUX PROTEIN"/>
    <property type="match status" value="1"/>
</dbReference>
<dbReference type="GO" id="GO:0022857">
    <property type="term" value="F:transmembrane transporter activity"/>
    <property type="evidence" value="ECO:0007669"/>
    <property type="project" value="InterPro"/>
</dbReference>
<evidence type="ECO:0000259" key="8">
    <source>
        <dbReference type="PROSITE" id="PS50850"/>
    </source>
</evidence>
<feature type="transmembrane region" description="Helical" evidence="7">
    <location>
        <begin position="170"/>
        <end position="189"/>
    </location>
</feature>
<keyword evidence="6 7" id="KW-0472">Membrane</keyword>
<feature type="transmembrane region" description="Helical" evidence="7">
    <location>
        <begin position="352"/>
        <end position="371"/>
    </location>
</feature>
<feature type="transmembrane region" description="Helical" evidence="7">
    <location>
        <begin position="300"/>
        <end position="320"/>
    </location>
</feature>
<evidence type="ECO:0000256" key="4">
    <source>
        <dbReference type="ARBA" id="ARBA00022692"/>
    </source>
</evidence>
<dbReference type="SUPFAM" id="SSF103473">
    <property type="entry name" value="MFS general substrate transporter"/>
    <property type="match status" value="1"/>
</dbReference>
<evidence type="ECO:0000256" key="6">
    <source>
        <dbReference type="ARBA" id="ARBA00023136"/>
    </source>
</evidence>
<comment type="subcellular location">
    <subcellularLocation>
        <location evidence="1">Cell membrane</location>
        <topology evidence="1">Multi-pass membrane protein</topology>
    </subcellularLocation>
</comment>
<sequence length="409" mass="44799">MKKPNWKSSIARFLTAQTISLLGSSLVQYAIIWYITLSTSSGKMLTISTLCGFLPQIMISLFAGVWIDRYDRKKMIMLSDSVIAAATLLLAAAFFTGHRSYWLLFAVLAVRSAGTGIQTPAVNAIIPQLVPQEYLMKINGINSTLSSLMMFLSPALSGAILTVAPLETTLLIDVVTAVIGVCITATIYVKPYEQKAAEKNEKTEGKIKNSSLEDIRSGFRYLKENRFIKRLLIYQITILFLISPSAFLTPLMVSRTFGEEVWRLTASEMTYSLGMVLGGIVIASWGGFKKKMNTTLFAGAAYGLLMIGLGIAPVFLFYLICNTMIGITSPCYNAPITVTIQENVPPKMQGRIFSFMQIAGSCALPFGMAVFGPLADMIQVQRILCGAGILVVLISLSVKYNLLRCAYKL</sequence>
<feature type="transmembrane region" description="Helical" evidence="7">
    <location>
        <begin position="12"/>
        <end position="35"/>
    </location>
</feature>
<dbReference type="Pfam" id="PF07690">
    <property type="entry name" value="MFS_1"/>
    <property type="match status" value="1"/>
</dbReference>
<dbReference type="InterPro" id="IPR020846">
    <property type="entry name" value="MFS_dom"/>
</dbReference>
<evidence type="ECO:0000313" key="10">
    <source>
        <dbReference type="Proteomes" id="UP000245412"/>
    </source>
</evidence>
<feature type="domain" description="Major facilitator superfamily (MFS) profile" evidence="8">
    <location>
        <begin position="1"/>
        <end position="192"/>
    </location>
</feature>
<dbReference type="EMBL" id="QGGY01000007">
    <property type="protein sequence ID" value="PWJ75145.1"/>
    <property type="molecule type" value="Genomic_DNA"/>
</dbReference>
<feature type="transmembrane region" description="Helical" evidence="7">
    <location>
        <begin position="147"/>
        <end position="164"/>
    </location>
</feature>
<accession>A0AB73T3C5</accession>
<dbReference type="CDD" id="cd06173">
    <property type="entry name" value="MFS_MefA_like"/>
    <property type="match status" value="1"/>
</dbReference>
<keyword evidence="3" id="KW-1003">Cell membrane</keyword>
<feature type="transmembrane region" description="Helical" evidence="7">
    <location>
        <begin position="383"/>
        <end position="403"/>
    </location>
</feature>
<feature type="transmembrane region" description="Helical" evidence="7">
    <location>
        <begin position="231"/>
        <end position="249"/>
    </location>
</feature>
<dbReference type="Proteomes" id="UP000245412">
    <property type="component" value="Unassembled WGS sequence"/>
</dbReference>
<organism evidence="9 10">
    <name type="scientific">Murimonas intestini</name>
    <dbReference type="NCBI Taxonomy" id="1337051"/>
    <lineage>
        <taxon>Bacteria</taxon>
        <taxon>Bacillati</taxon>
        <taxon>Bacillota</taxon>
        <taxon>Clostridia</taxon>
        <taxon>Lachnospirales</taxon>
        <taxon>Lachnospiraceae</taxon>
        <taxon>Murimonas</taxon>
    </lineage>
</organism>
<evidence type="ECO:0000256" key="1">
    <source>
        <dbReference type="ARBA" id="ARBA00004651"/>
    </source>
</evidence>
<dbReference type="PANTHER" id="PTHR43266:SF10">
    <property type="entry name" value="BACILYSIN EXPORTER BACE-RELATED"/>
    <property type="match status" value="1"/>
</dbReference>
<protein>
    <submittedName>
        <fullName evidence="9">DHA3 family macrolide efflux protein-like MFS transporter</fullName>
    </submittedName>
</protein>
<evidence type="ECO:0000256" key="3">
    <source>
        <dbReference type="ARBA" id="ARBA00022475"/>
    </source>
</evidence>
<feature type="transmembrane region" description="Helical" evidence="7">
    <location>
        <begin position="269"/>
        <end position="288"/>
    </location>
</feature>
<dbReference type="InterPro" id="IPR036259">
    <property type="entry name" value="MFS_trans_sf"/>
</dbReference>
<reference evidence="9 10" key="1">
    <citation type="submission" date="2018-05" db="EMBL/GenBank/DDBJ databases">
        <authorList>
            <person name="Goeker M."/>
            <person name="Huntemann M."/>
            <person name="Clum A."/>
            <person name="Pillay M."/>
            <person name="Palaniappan K."/>
            <person name="Varghese N."/>
            <person name="Mikhailova N."/>
            <person name="Stamatis D."/>
            <person name="Reddy T."/>
            <person name="Daum C."/>
            <person name="Shapiro N."/>
            <person name="Ivanova N."/>
            <person name="Kyrpides N."/>
            <person name="Woyke T."/>
        </authorList>
    </citation>
    <scope>NUCLEOTIDE SEQUENCE [LARGE SCALE GENOMIC DNA]</scope>
    <source>
        <strain evidence="9 10">DSM 26524</strain>
    </source>
</reference>